<evidence type="ECO:0000313" key="5">
    <source>
        <dbReference type="Proteomes" id="UP000002640"/>
    </source>
</evidence>
<protein>
    <recommendedName>
        <fullName evidence="3">Acyltransferase 3 domain-containing protein</fullName>
    </recommendedName>
</protein>
<feature type="transmembrane region" description="Helical" evidence="2">
    <location>
        <begin position="153"/>
        <end position="169"/>
    </location>
</feature>
<evidence type="ECO:0000259" key="3">
    <source>
        <dbReference type="Pfam" id="PF01757"/>
    </source>
</evidence>
<dbReference type="OMA" id="QHSKEYM"/>
<dbReference type="EMBL" id="JH159155">
    <property type="protein sequence ID" value="EGZ14393.1"/>
    <property type="molecule type" value="Genomic_DNA"/>
</dbReference>
<sequence>MSRSNTPTAEALQLQDSETPAGEEVQLRVLEASDSDTSTASSDSEDQTYVDRTKSSVEKLPEAKPAVTPPTKVLFLDGVRGLAAILVVTQHSKEYMQSLNLGAVAVDAFFVLSSFLLTWLFMKKSMKLLAQGAGVRSWAFALVDYFQKRFFRVYPLFALTAMVVSRLPFEDQHRYFLVKYPGEFALDQVLTFEFNHRQFVLWTLPLEIAYYFVIPVFVLAILKMNRFWWVAYRTSHMPLRPHIPTFLAGSLAAVVFVKLDLWVKRTGVEFRWWHTLLLRAVEGVVIAVLLSVCFIGLFFDWVHANPVPTAKGFPFVSALLTTIFVIEMLRPSCVSAMFEWSVLRYWGKISFSVYLLHSFVIWNPTISAQPKYFNRLFARVFLILLLATASYHVVERPSQLLAQRISRFLAARGAKQPGERGLVRFTCMERIAMRKRRAGVEMK</sequence>
<dbReference type="PANTHER" id="PTHR23028:SF53">
    <property type="entry name" value="ACYL_TRANSF_3 DOMAIN-CONTAINING PROTEIN"/>
    <property type="match status" value="1"/>
</dbReference>
<feature type="transmembrane region" description="Helical" evidence="2">
    <location>
        <begin position="376"/>
        <end position="394"/>
    </location>
</feature>
<name>G4ZNI5_PHYSP</name>
<dbReference type="Pfam" id="PF01757">
    <property type="entry name" value="Acyl_transf_3"/>
    <property type="match status" value="1"/>
</dbReference>
<dbReference type="GO" id="GO:0016747">
    <property type="term" value="F:acyltransferase activity, transferring groups other than amino-acyl groups"/>
    <property type="evidence" value="ECO:0007669"/>
    <property type="project" value="InterPro"/>
</dbReference>
<dbReference type="KEGG" id="psoj:PHYSODRAFT_505902"/>
<dbReference type="Proteomes" id="UP000002640">
    <property type="component" value="Unassembled WGS sequence"/>
</dbReference>
<keyword evidence="5" id="KW-1185">Reference proteome</keyword>
<feature type="transmembrane region" description="Helical" evidence="2">
    <location>
        <begin position="199"/>
        <end position="222"/>
    </location>
</feature>
<dbReference type="GO" id="GO:0000271">
    <property type="term" value="P:polysaccharide biosynthetic process"/>
    <property type="evidence" value="ECO:0007669"/>
    <property type="project" value="TreeGrafter"/>
</dbReference>
<feature type="transmembrane region" description="Helical" evidence="2">
    <location>
        <begin position="313"/>
        <end position="330"/>
    </location>
</feature>
<feature type="compositionally biased region" description="Polar residues" evidence="1">
    <location>
        <begin position="1"/>
        <end position="18"/>
    </location>
</feature>
<keyword evidence="2" id="KW-0812">Transmembrane</keyword>
<feature type="transmembrane region" description="Helical" evidence="2">
    <location>
        <begin position="345"/>
        <end position="364"/>
    </location>
</feature>
<evidence type="ECO:0000313" key="4">
    <source>
        <dbReference type="EMBL" id="EGZ14393.1"/>
    </source>
</evidence>
<dbReference type="InParanoid" id="G4ZNI5"/>
<reference evidence="4 5" key="1">
    <citation type="journal article" date="2006" name="Science">
        <title>Phytophthora genome sequences uncover evolutionary origins and mechanisms of pathogenesis.</title>
        <authorList>
            <person name="Tyler B.M."/>
            <person name="Tripathy S."/>
            <person name="Zhang X."/>
            <person name="Dehal P."/>
            <person name="Jiang R.H."/>
            <person name="Aerts A."/>
            <person name="Arredondo F.D."/>
            <person name="Baxter L."/>
            <person name="Bensasson D."/>
            <person name="Beynon J.L."/>
            <person name="Chapman J."/>
            <person name="Damasceno C.M."/>
            <person name="Dorrance A.E."/>
            <person name="Dou D."/>
            <person name="Dickerman A.W."/>
            <person name="Dubchak I.L."/>
            <person name="Garbelotto M."/>
            <person name="Gijzen M."/>
            <person name="Gordon S.G."/>
            <person name="Govers F."/>
            <person name="Grunwald N.J."/>
            <person name="Huang W."/>
            <person name="Ivors K.L."/>
            <person name="Jones R.W."/>
            <person name="Kamoun S."/>
            <person name="Krampis K."/>
            <person name="Lamour K.H."/>
            <person name="Lee M.K."/>
            <person name="McDonald W.H."/>
            <person name="Medina M."/>
            <person name="Meijer H.J."/>
            <person name="Nordberg E.K."/>
            <person name="Maclean D.J."/>
            <person name="Ospina-Giraldo M.D."/>
            <person name="Morris P.F."/>
            <person name="Phuntumart V."/>
            <person name="Putnam N.H."/>
            <person name="Rash S."/>
            <person name="Rose J.K."/>
            <person name="Sakihama Y."/>
            <person name="Salamov A.A."/>
            <person name="Savidor A."/>
            <person name="Scheuring C.F."/>
            <person name="Smith B.M."/>
            <person name="Sobral B.W."/>
            <person name="Terry A."/>
            <person name="Torto-Alalibo T.A."/>
            <person name="Win J."/>
            <person name="Xu Z."/>
            <person name="Zhang H."/>
            <person name="Grigoriev I.V."/>
            <person name="Rokhsar D.S."/>
            <person name="Boore J.L."/>
        </authorList>
    </citation>
    <scope>NUCLEOTIDE SEQUENCE [LARGE SCALE GENOMIC DNA]</scope>
    <source>
        <strain evidence="4 5">P6497</strain>
    </source>
</reference>
<feature type="transmembrane region" description="Helical" evidence="2">
    <location>
        <begin position="99"/>
        <end position="122"/>
    </location>
</feature>
<accession>G4ZNI5</accession>
<dbReference type="PANTHER" id="PTHR23028">
    <property type="entry name" value="ACETYLTRANSFERASE"/>
    <property type="match status" value="1"/>
</dbReference>
<dbReference type="InterPro" id="IPR002656">
    <property type="entry name" value="Acyl_transf_3_dom"/>
</dbReference>
<organism evidence="4 5">
    <name type="scientific">Phytophthora sojae (strain P6497)</name>
    <name type="common">Soybean stem and root rot agent</name>
    <name type="synonym">Phytophthora megasperma f. sp. glycines</name>
    <dbReference type="NCBI Taxonomy" id="1094619"/>
    <lineage>
        <taxon>Eukaryota</taxon>
        <taxon>Sar</taxon>
        <taxon>Stramenopiles</taxon>
        <taxon>Oomycota</taxon>
        <taxon>Peronosporomycetes</taxon>
        <taxon>Peronosporales</taxon>
        <taxon>Peronosporaceae</taxon>
        <taxon>Phytophthora</taxon>
    </lineage>
</organism>
<feature type="compositionally biased region" description="Basic and acidic residues" evidence="1">
    <location>
        <begin position="49"/>
        <end position="62"/>
    </location>
</feature>
<proteinExistence type="predicted"/>
<evidence type="ECO:0000256" key="2">
    <source>
        <dbReference type="SAM" id="Phobius"/>
    </source>
</evidence>
<feature type="domain" description="Acyltransferase 3" evidence="3">
    <location>
        <begin position="74"/>
        <end position="374"/>
    </location>
</feature>
<feature type="transmembrane region" description="Helical" evidence="2">
    <location>
        <begin position="283"/>
        <end position="301"/>
    </location>
</feature>
<keyword evidence="2" id="KW-1133">Transmembrane helix</keyword>
<gene>
    <name evidence="4" type="ORF">PHYSODRAFT_505902</name>
</gene>
<feature type="region of interest" description="Disordered" evidence="1">
    <location>
        <begin position="1"/>
        <end position="64"/>
    </location>
</feature>
<dbReference type="GO" id="GO:0016020">
    <property type="term" value="C:membrane"/>
    <property type="evidence" value="ECO:0007669"/>
    <property type="project" value="TreeGrafter"/>
</dbReference>
<dbReference type="AlphaFoldDB" id="G4ZNI5"/>
<evidence type="ECO:0000256" key="1">
    <source>
        <dbReference type="SAM" id="MobiDB-lite"/>
    </source>
</evidence>
<dbReference type="InterPro" id="IPR050879">
    <property type="entry name" value="Acyltransferase_3"/>
</dbReference>
<keyword evidence="2" id="KW-0472">Membrane</keyword>
<dbReference type="RefSeq" id="XP_009528142.1">
    <property type="nucleotide sequence ID" value="XM_009529847.1"/>
</dbReference>
<dbReference type="GeneID" id="20658549"/>
<feature type="transmembrane region" description="Helical" evidence="2">
    <location>
        <begin position="243"/>
        <end position="263"/>
    </location>
</feature>